<dbReference type="Proteomes" id="UP000199446">
    <property type="component" value="Unassembled WGS sequence"/>
</dbReference>
<dbReference type="InterPro" id="IPR004788">
    <property type="entry name" value="Ribose5P_isomerase_type_A"/>
</dbReference>
<accession>A0A1G7DLU9</accession>
<dbReference type="PANTHER" id="PTHR43748:SF3">
    <property type="entry name" value="RIBOSE-5-PHOSPHATE ISOMERASE 3, CHLOROPLASTIC-RELATED"/>
    <property type="match status" value="1"/>
</dbReference>
<dbReference type="NCBIfam" id="NF001924">
    <property type="entry name" value="PRK00702.1"/>
    <property type="match status" value="1"/>
</dbReference>
<dbReference type="SUPFAM" id="SSF100950">
    <property type="entry name" value="NagB/RpiA/CoA transferase-like"/>
    <property type="match status" value="1"/>
</dbReference>
<feature type="binding site" evidence="3">
    <location>
        <begin position="99"/>
        <end position="102"/>
    </location>
    <ligand>
        <name>substrate</name>
    </ligand>
</feature>
<dbReference type="RefSeq" id="WP_008632746.1">
    <property type="nucleotide sequence ID" value="NZ_FNBC01000003.1"/>
</dbReference>
<dbReference type="GO" id="GO:0004751">
    <property type="term" value="F:ribose-5-phosphate isomerase activity"/>
    <property type="evidence" value="ECO:0007669"/>
    <property type="project" value="UniProtKB-UniRule"/>
</dbReference>
<gene>
    <name evidence="3" type="primary">rpiA</name>
    <name evidence="4" type="ORF">SAMN04488243_10316</name>
</gene>
<dbReference type="SMR" id="A0A1G7DLU9"/>
<dbReference type="EMBL" id="FNBC01000003">
    <property type="protein sequence ID" value="SDE51785.1"/>
    <property type="molecule type" value="Genomic_DNA"/>
</dbReference>
<organism evidence="4 5">
    <name type="scientific">Thermus arciformis</name>
    <dbReference type="NCBI Taxonomy" id="482827"/>
    <lineage>
        <taxon>Bacteria</taxon>
        <taxon>Thermotogati</taxon>
        <taxon>Deinococcota</taxon>
        <taxon>Deinococci</taxon>
        <taxon>Thermales</taxon>
        <taxon>Thermaceae</taxon>
        <taxon>Thermus</taxon>
    </lineage>
</organism>
<dbReference type="GeneID" id="3168636"/>
<comment type="function">
    <text evidence="3">Catalyzes the reversible conversion of ribose-5-phosphate to ribulose 5-phosphate.</text>
</comment>
<name>A0A1G7DLU9_9DEIN</name>
<protein>
    <recommendedName>
        <fullName evidence="3">Ribose-5-phosphate isomerase A</fullName>
        <ecNumber evidence="3">5.3.1.6</ecNumber>
    </recommendedName>
    <alternativeName>
        <fullName evidence="3">Phosphoriboisomerase A</fullName>
        <shortName evidence="3">PRI</shortName>
    </alternativeName>
</protein>
<dbReference type="SUPFAM" id="SSF75445">
    <property type="entry name" value="D-ribose-5-phosphate isomerase (RpiA), lid domain"/>
    <property type="match status" value="1"/>
</dbReference>
<dbReference type="PANTHER" id="PTHR43748">
    <property type="entry name" value="RIBOSE-5-PHOSPHATE ISOMERASE 3, CHLOROPLASTIC-RELATED"/>
    <property type="match status" value="1"/>
</dbReference>
<dbReference type="GO" id="GO:0009052">
    <property type="term" value="P:pentose-phosphate shunt, non-oxidative branch"/>
    <property type="evidence" value="ECO:0007669"/>
    <property type="project" value="UniProtKB-UniRule"/>
</dbReference>
<dbReference type="InterPro" id="IPR020672">
    <property type="entry name" value="Ribose5P_isomerase_typA_subgr"/>
</dbReference>
<evidence type="ECO:0000256" key="3">
    <source>
        <dbReference type="HAMAP-Rule" id="MF_00170"/>
    </source>
</evidence>
<evidence type="ECO:0000313" key="4">
    <source>
        <dbReference type="EMBL" id="SDE51785.1"/>
    </source>
</evidence>
<dbReference type="UniPathway" id="UPA00115">
    <property type="reaction ID" value="UER00412"/>
</dbReference>
<comment type="pathway">
    <text evidence="3">Carbohydrate degradation; pentose phosphate pathway; D-ribose 5-phosphate from D-ribulose 5-phosphate (non-oxidative stage): step 1/1.</text>
</comment>
<reference evidence="5" key="1">
    <citation type="submission" date="2016-10" db="EMBL/GenBank/DDBJ databases">
        <authorList>
            <person name="Varghese N."/>
            <person name="Submissions S."/>
        </authorList>
    </citation>
    <scope>NUCLEOTIDE SEQUENCE [LARGE SCALE GENOMIC DNA]</scope>
    <source>
        <strain evidence="5">CGMCC 1.6992</strain>
    </source>
</reference>
<feature type="binding site" evidence="3">
    <location>
        <position position="126"/>
    </location>
    <ligand>
        <name>substrate</name>
    </ligand>
</feature>
<evidence type="ECO:0000313" key="5">
    <source>
        <dbReference type="Proteomes" id="UP000199446"/>
    </source>
</evidence>
<evidence type="ECO:0000256" key="2">
    <source>
        <dbReference type="ARBA" id="ARBA00023235"/>
    </source>
</evidence>
<feature type="binding site" evidence="3">
    <location>
        <begin position="86"/>
        <end position="89"/>
    </location>
    <ligand>
        <name>substrate</name>
    </ligand>
</feature>
<dbReference type="FunFam" id="3.40.50.1360:FF:000001">
    <property type="entry name" value="Ribose-5-phosphate isomerase A"/>
    <property type="match status" value="1"/>
</dbReference>
<dbReference type="NCBIfam" id="TIGR00021">
    <property type="entry name" value="rpiA"/>
    <property type="match status" value="1"/>
</dbReference>
<keyword evidence="2 3" id="KW-0413">Isomerase</keyword>
<dbReference type="Pfam" id="PF06026">
    <property type="entry name" value="Rib_5-P_isom_A"/>
    <property type="match status" value="1"/>
</dbReference>
<comment type="similarity">
    <text evidence="3">Belongs to the ribose 5-phosphate isomerase family.</text>
</comment>
<dbReference type="OrthoDB" id="5870696at2"/>
<dbReference type="CDD" id="cd01398">
    <property type="entry name" value="RPI_A"/>
    <property type="match status" value="1"/>
</dbReference>
<dbReference type="Gene3D" id="3.30.70.260">
    <property type="match status" value="1"/>
</dbReference>
<keyword evidence="5" id="KW-1185">Reference proteome</keyword>
<dbReference type="EC" id="5.3.1.6" evidence="3"/>
<dbReference type="InterPro" id="IPR037171">
    <property type="entry name" value="NagB/RpiA_transferase-like"/>
</dbReference>
<sequence>MERPLESYKKEAAHAAIAYVQDGMVVGLGTGSTARYAVLELARRLREGELKGVVGVPTSRATEELAKREGIPLVDLPPEGVDLAIDGADEIAPGLALIKGMGGALLREKIVERVAKEFIVIADHTKKVPVLGRGPVPVEIVPFGYRATLKAIADLGGEPELRMDGDEFYFTDGGHLIADCRFGPIGDPLGLHRALLEIPGVVETGLFVGMATRALVAGPFGVEELLP</sequence>
<comment type="catalytic activity">
    <reaction evidence="1 3">
        <text>aldehydo-D-ribose 5-phosphate = D-ribulose 5-phosphate</text>
        <dbReference type="Rhea" id="RHEA:14657"/>
        <dbReference type="ChEBI" id="CHEBI:58121"/>
        <dbReference type="ChEBI" id="CHEBI:58273"/>
        <dbReference type="EC" id="5.3.1.6"/>
    </reaction>
</comment>
<dbReference type="HAMAP" id="MF_00170">
    <property type="entry name" value="Rib_5P_isom_A"/>
    <property type="match status" value="1"/>
</dbReference>
<dbReference type="AlphaFoldDB" id="A0A1G7DLU9"/>
<proteinExistence type="inferred from homology"/>
<dbReference type="InterPro" id="IPR050262">
    <property type="entry name" value="Ribose-5P_isomerase"/>
</dbReference>
<feature type="active site" description="Proton acceptor" evidence="3">
    <location>
        <position position="108"/>
    </location>
</feature>
<feature type="binding site" evidence="3">
    <location>
        <begin position="30"/>
        <end position="33"/>
    </location>
    <ligand>
        <name>substrate</name>
    </ligand>
</feature>
<evidence type="ECO:0000256" key="1">
    <source>
        <dbReference type="ARBA" id="ARBA00001713"/>
    </source>
</evidence>
<comment type="subunit">
    <text evidence="3">Homodimer.</text>
</comment>
<dbReference type="STRING" id="482827.SAMN04488243_10316"/>
<dbReference type="Gene3D" id="3.40.50.1360">
    <property type="match status" value="1"/>
</dbReference>